<feature type="region of interest" description="Disordered" evidence="1">
    <location>
        <begin position="1"/>
        <end position="36"/>
    </location>
</feature>
<dbReference type="EMBL" id="ML975342">
    <property type="protein sequence ID" value="KAF1832303.1"/>
    <property type="molecule type" value="Genomic_DNA"/>
</dbReference>
<sequence>MADYEYWESDTGIASEDSVVSDKSIAGDDDDNMGDAEIYNDVSPAANDYHGYTLKETKMKNKLNKCYRKDEVDSRELDAVTVQGSGAVGFPLPTDDEASDEEMSETDDEEVSDEEISETGDDSDEDSWHIRDYQAPANFPDNMEGKSTNSNAPNHMLYRKATPMYLNVPALIRFPITIAEMTTFLPLHYCFSGFLPRMDVQNKGHNDTARMILSARGLDKSPDFEHRVHNLRSALGHQLPKSLNNLAANHTTSIGNTCSTWSPPPASSWKNRKTSGTMDDCLLLRLSHGVTDFPRGTDQGLLTIALVFAELHGHWDVMLSELPRYVAKFGLGPAPVMAPDADRTAMREFRGRWKAAHP</sequence>
<evidence type="ECO:0000256" key="1">
    <source>
        <dbReference type="SAM" id="MobiDB-lite"/>
    </source>
</evidence>
<accession>A0A6A5KG37</accession>
<dbReference type="OrthoDB" id="3674129at2759"/>
<organism evidence="2 3">
    <name type="scientific">Decorospora gaudefroyi</name>
    <dbReference type="NCBI Taxonomy" id="184978"/>
    <lineage>
        <taxon>Eukaryota</taxon>
        <taxon>Fungi</taxon>
        <taxon>Dikarya</taxon>
        <taxon>Ascomycota</taxon>
        <taxon>Pezizomycotina</taxon>
        <taxon>Dothideomycetes</taxon>
        <taxon>Pleosporomycetidae</taxon>
        <taxon>Pleosporales</taxon>
        <taxon>Pleosporineae</taxon>
        <taxon>Pleosporaceae</taxon>
        <taxon>Decorospora</taxon>
    </lineage>
</organism>
<proteinExistence type="predicted"/>
<protein>
    <submittedName>
        <fullName evidence="2">Uncharacterized protein</fullName>
    </submittedName>
</protein>
<feature type="region of interest" description="Disordered" evidence="1">
    <location>
        <begin position="82"/>
        <end position="128"/>
    </location>
</feature>
<evidence type="ECO:0000313" key="2">
    <source>
        <dbReference type="EMBL" id="KAF1832303.1"/>
    </source>
</evidence>
<gene>
    <name evidence="2" type="ORF">BDW02DRAFT_433911</name>
</gene>
<dbReference type="Proteomes" id="UP000800040">
    <property type="component" value="Unassembled WGS sequence"/>
</dbReference>
<name>A0A6A5KG37_9PLEO</name>
<feature type="compositionally biased region" description="Acidic residues" evidence="1">
    <location>
        <begin position="94"/>
        <end position="125"/>
    </location>
</feature>
<reference evidence="2" key="1">
    <citation type="submission" date="2020-01" db="EMBL/GenBank/DDBJ databases">
        <authorList>
            <consortium name="DOE Joint Genome Institute"/>
            <person name="Haridas S."/>
            <person name="Albert R."/>
            <person name="Binder M."/>
            <person name="Bloem J."/>
            <person name="Labutti K."/>
            <person name="Salamov A."/>
            <person name="Andreopoulos B."/>
            <person name="Baker S.E."/>
            <person name="Barry K."/>
            <person name="Bills G."/>
            <person name="Bluhm B.H."/>
            <person name="Cannon C."/>
            <person name="Castanera R."/>
            <person name="Culley D.E."/>
            <person name="Daum C."/>
            <person name="Ezra D."/>
            <person name="Gonzalez J.B."/>
            <person name="Henrissat B."/>
            <person name="Kuo A."/>
            <person name="Liang C."/>
            <person name="Lipzen A."/>
            <person name="Lutzoni F."/>
            <person name="Magnuson J."/>
            <person name="Mondo S."/>
            <person name="Nolan M."/>
            <person name="Ohm R."/>
            <person name="Pangilinan J."/>
            <person name="Park H.-J."/>
            <person name="Ramirez L."/>
            <person name="Alfaro M."/>
            <person name="Sun H."/>
            <person name="Tritt A."/>
            <person name="Yoshinaga Y."/>
            <person name="Zwiers L.-H."/>
            <person name="Turgeon B.G."/>
            <person name="Goodwin S.B."/>
            <person name="Spatafora J.W."/>
            <person name="Crous P.W."/>
            <person name="Grigoriev I.V."/>
        </authorList>
    </citation>
    <scope>NUCLEOTIDE SEQUENCE</scope>
    <source>
        <strain evidence="2">P77</strain>
    </source>
</reference>
<keyword evidence="3" id="KW-1185">Reference proteome</keyword>
<evidence type="ECO:0000313" key="3">
    <source>
        <dbReference type="Proteomes" id="UP000800040"/>
    </source>
</evidence>
<dbReference type="AlphaFoldDB" id="A0A6A5KG37"/>